<dbReference type="GeneID" id="103514068"/>
<reference evidence="7" key="1">
    <citation type="submission" date="2025-08" db="UniProtKB">
        <authorList>
            <consortium name="RefSeq"/>
        </authorList>
    </citation>
    <scope>IDENTIFICATION</scope>
</reference>
<keyword evidence="2" id="KW-0479">Metal-binding</keyword>
<evidence type="ECO:0000256" key="2">
    <source>
        <dbReference type="ARBA" id="ARBA00022723"/>
    </source>
</evidence>
<dbReference type="Pfam" id="PF02833">
    <property type="entry name" value="DHHA2"/>
    <property type="match status" value="1"/>
</dbReference>
<evidence type="ECO:0000256" key="1">
    <source>
        <dbReference type="ARBA" id="ARBA00010331"/>
    </source>
</evidence>
<feature type="domain" description="DHHA2" evidence="5">
    <location>
        <begin position="62"/>
        <end position="205"/>
    </location>
</feature>
<keyword evidence="4" id="KW-0464">Manganese</keyword>
<dbReference type="CTD" id="18936"/>
<dbReference type="PaxDb" id="121845-A0A3Q0J2K3"/>
<evidence type="ECO:0000256" key="4">
    <source>
        <dbReference type="ARBA" id="ARBA00023211"/>
    </source>
</evidence>
<dbReference type="Proteomes" id="UP000079169">
    <property type="component" value="Unplaced"/>
</dbReference>
<dbReference type="PANTHER" id="PTHR12112:SF22">
    <property type="entry name" value="MANGANESE-DEPENDENT INORGANIC PYROPHOSPHATASE-RELATED"/>
    <property type="match status" value="1"/>
</dbReference>
<protein>
    <submittedName>
        <fullName evidence="7">Uncharacterized protein LOC103514068</fullName>
    </submittedName>
</protein>
<sequence>MYANLSIADFLTQSKHLSENPSPCDTIHVVLGNESCDLDSAVSAILYAYFLVCNGDMVVQDKSLLDARSNISNLTSAQLMIKDLKITKQGMPIVGLPILVQDFLHKTPKLKVTLDTFLEENNASFLVLMGQTISGDTIRRDLGLYSPNSDTQLDHVISILENNQSPKLDMREIEPEENHRIVRLFKLTNVQVSRKQVLPLIEKAFES</sequence>
<dbReference type="GO" id="GO:0005737">
    <property type="term" value="C:cytoplasm"/>
    <property type="evidence" value="ECO:0007669"/>
    <property type="project" value="InterPro"/>
</dbReference>
<dbReference type="RefSeq" id="XP_026682707.1">
    <property type="nucleotide sequence ID" value="XM_026826906.1"/>
</dbReference>
<dbReference type="STRING" id="121845.A0A3Q0J2K3"/>
<dbReference type="KEGG" id="dci:103514068"/>
<organism evidence="6 7">
    <name type="scientific">Diaphorina citri</name>
    <name type="common">Asian citrus psyllid</name>
    <dbReference type="NCBI Taxonomy" id="121845"/>
    <lineage>
        <taxon>Eukaryota</taxon>
        <taxon>Metazoa</taxon>
        <taxon>Ecdysozoa</taxon>
        <taxon>Arthropoda</taxon>
        <taxon>Hexapoda</taxon>
        <taxon>Insecta</taxon>
        <taxon>Pterygota</taxon>
        <taxon>Neoptera</taxon>
        <taxon>Paraneoptera</taxon>
        <taxon>Hemiptera</taxon>
        <taxon>Sternorrhyncha</taxon>
        <taxon>Psylloidea</taxon>
        <taxon>Psyllidae</taxon>
        <taxon>Diaphorininae</taxon>
        <taxon>Diaphorina</taxon>
    </lineage>
</organism>
<evidence type="ECO:0000313" key="7">
    <source>
        <dbReference type="RefSeq" id="XP_026682707.1"/>
    </source>
</evidence>
<dbReference type="SMART" id="SM01131">
    <property type="entry name" value="DHHA2"/>
    <property type="match status" value="1"/>
</dbReference>
<dbReference type="GO" id="GO:0016462">
    <property type="term" value="F:pyrophosphatase activity"/>
    <property type="evidence" value="ECO:0007669"/>
    <property type="project" value="InterPro"/>
</dbReference>
<comment type="similarity">
    <text evidence="1">Belongs to the PPase class C family. Prune subfamily.</text>
</comment>
<dbReference type="InterPro" id="IPR004097">
    <property type="entry name" value="DHHA2"/>
</dbReference>
<dbReference type="AlphaFoldDB" id="A0A3Q0J2K3"/>
<evidence type="ECO:0000256" key="3">
    <source>
        <dbReference type="ARBA" id="ARBA00022801"/>
    </source>
</evidence>
<dbReference type="PANTHER" id="PTHR12112">
    <property type="entry name" value="BNIP - RELATED"/>
    <property type="match status" value="1"/>
</dbReference>
<evidence type="ECO:0000259" key="5">
    <source>
        <dbReference type="SMART" id="SM01131"/>
    </source>
</evidence>
<dbReference type="InterPro" id="IPR038222">
    <property type="entry name" value="DHHA2_dom_sf"/>
</dbReference>
<proteinExistence type="inferred from homology"/>
<gene>
    <name evidence="7" type="primary">LOC103514068</name>
</gene>
<accession>A0A3Q0J2K3</accession>
<keyword evidence="6" id="KW-1185">Reference proteome</keyword>
<name>A0A3Q0J2K3_DIACI</name>
<evidence type="ECO:0000313" key="6">
    <source>
        <dbReference type="Proteomes" id="UP000079169"/>
    </source>
</evidence>
<keyword evidence="3" id="KW-0378">Hydrolase</keyword>
<dbReference type="Gene3D" id="3.10.310.20">
    <property type="entry name" value="DHHA2 domain"/>
    <property type="match status" value="1"/>
</dbReference>